<keyword evidence="6" id="KW-0472">Membrane</keyword>
<keyword evidence="3" id="KW-0547">Nucleotide-binding</keyword>
<dbReference type="Proteomes" id="UP000048179">
    <property type="component" value="Unassembled WGS sequence"/>
</dbReference>
<dbReference type="InterPro" id="IPR027417">
    <property type="entry name" value="P-loop_NTPase"/>
</dbReference>
<evidence type="ECO:0000256" key="4">
    <source>
        <dbReference type="ARBA" id="ARBA00022840"/>
    </source>
</evidence>
<dbReference type="SUPFAM" id="SSF52540">
    <property type="entry name" value="P-loop containing nucleoside triphosphate hydrolases"/>
    <property type="match status" value="1"/>
</dbReference>
<dbReference type="SUPFAM" id="SSF90123">
    <property type="entry name" value="ABC transporter transmembrane region"/>
    <property type="match status" value="1"/>
</dbReference>
<dbReference type="InterPro" id="IPR017871">
    <property type="entry name" value="ABC_transporter-like_CS"/>
</dbReference>
<dbReference type="InterPro" id="IPR011527">
    <property type="entry name" value="ABC1_TM_dom"/>
</dbReference>
<organism evidence="7 8">
    <name type="scientific">Streptococcus pseudopneumoniae</name>
    <dbReference type="NCBI Taxonomy" id="257758"/>
    <lineage>
        <taxon>Bacteria</taxon>
        <taxon>Bacillati</taxon>
        <taxon>Bacillota</taxon>
        <taxon>Bacilli</taxon>
        <taxon>Lactobacillales</taxon>
        <taxon>Streptococcaceae</taxon>
        <taxon>Streptococcus</taxon>
    </lineage>
</organism>
<proteinExistence type="predicted"/>
<evidence type="ECO:0000256" key="2">
    <source>
        <dbReference type="ARBA" id="ARBA00022692"/>
    </source>
</evidence>
<dbReference type="Pfam" id="PF00664">
    <property type="entry name" value="ABC_membrane"/>
    <property type="match status" value="1"/>
</dbReference>
<dbReference type="InterPro" id="IPR039421">
    <property type="entry name" value="Type_1_exporter"/>
</dbReference>
<dbReference type="Pfam" id="PF00005">
    <property type="entry name" value="ABC_tran"/>
    <property type="match status" value="1"/>
</dbReference>
<dbReference type="InterPro" id="IPR003439">
    <property type="entry name" value="ABC_transporter-like_ATP-bd"/>
</dbReference>
<dbReference type="GO" id="GO:0005886">
    <property type="term" value="C:plasma membrane"/>
    <property type="evidence" value="ECO:0007669"/>
    <property type="project" value="UniProtKB-SubCell"/>
</dbReference>
<evidence type="ECO:0000256" key="5">
    <source>
        <dbReference type="ARBA" id="ARBA00022989"/>
    </source>
</evidence>
<dbReference type="AlphaFoldDB" id="A0A0T8TLK2"/>
<dbReference type="EMBL" id="CFGT01000013">
    <property type="protein sequence ID" value="CEY62567.1"/>
    <property type="molecule type" value="Genomic_DNA"/>
</dbReference>
<dbReference type="InterPro" id="IPR003593">
    <property type="entry name" value="AAA+_ATPase"/>
</dbReference>
<dbReference type="PROSITE" id="PS00211">
    <property type="entry name" value="ABC_TRANSPORTER_1"/>
    <property type="match status" value="1"/>
</dbReference>
<dbReference type="PANTHER" id="PTHR43394:SF1">
    <property type="entry name" value="ATP-BINDING CASSETTE SUB-FAMILY B MEMBER 10, MITOCHONDRIAL"/>
    <property type="match status" value="1"/>
</dbReference>
<dbReference type="GO" id="GO:0015421">
    <property type="term" value="F:ABC-type oligopeptide transporter activity"/>
    <property type="evidence" value="ECO:0007669"/>
    <property type="project" value="TreeGrafter"/>
</dbReference>
<dbReference type="PROSITE" id="PS00675">
    <property type="entry name" value="SIGMA54_INTERACT_1"/>
    <property type="match status" value="1"/>
</dbReference>
<dbReference type="Gene3D" id="1.20.1560.10">
    <property type="entry name" value="ABC transporter type 1, transmembrane domain"/>
    <property type="match status" value="1"/>
</dbReference>
<dbReference type="RefSeq" id="WP_050208504.1">
    <property type="nucleotide sequence ID" value="NZ_CFGT01000013.1"/>
</dbReference>
<dbReference type="SMART" id="SM00382">
    <property type="entry name" value="AAA"/>
    <property type="match status" value="1"/>
</dbReference>
<dbReference type="GO" id="GO:0016887">
    <property type="term" value="F:ATP hydrolysis activity"/>
    <property type="evidence" value="ECO:0007669"/>
    <property type="project" value="InterPro"/>
</dbReference>
<gene>
    <name evidence="7" type="primary">yheI_4</name>
    <name evidence="7" type="ORF">ERS020247_01355</name>
</gene>
<evidence type="ECO:0000313" key="8">
    <source>
        <dbReference type="Proteomes" id="UP000048179"/>
    </source>
</evidence>
<keyword evidence="4" id="KW-0067">ATP-binding</keyword>
<comment type="subcellular location">
    <subcellularLocation>
        <location evidence="1">Cell membrane</location>
        <topology evidence="1">Multi-pass membrane protein</topology>
    </subcellularLocation>
</comment>
<accession>A0A0T8TLK2</accession>
<dbReference type="EC" id="3.6.3.-" evidence="7"/>
<evidence type="ECO:0000256" key="6">
    <source>
        <dbReference type="ARBA" id="ARBA00023136"/>
    </source>
</evidence>
<name>A0A0T8TLK2_9STRE</name>
<dbReference type="InterPro" id="IPR036640">
    <property type="entry name" value="ABC1_TM_sf"/>
</dbReference>
<reference evidence="7 8" key="1">
    <citation type="submission" date="2015-03" db="EMBL/GenBank/DDBJ databases">
        <authorList>
            <consortium name="Pathogen Informatics"/>
        </authorList>
    </citation>
    <scope>NUCLEOTIDE SEQUENCE [LARGE SCALE GENOMIC DNA]</scope>
    <source>
        <strain evidence="7 8">SMRU737</strain>
    </source>
</reference>
<sequence>MILIKKIINILKFTTIKKILLIEFLTLALDILEVTRPFFMGKSIDDILRSDINTVAIKLVFYTITILLSSFLDYYQAIIMTKTNFEIELGCSRSFIQRFLGEKSNLYSKINEIVLGDIAEVSKIAVQVIDIIIFNSVSAILVIYFCLRIHYSLTVIIIVSLPFLYCINNLLGQRIESMNTIHKNSIDELNEEFTYLKTGIPVVKSLNATEYLEQKINKFVTNVNKLKFRISYYFVVKNTVLEISNYLVYLAILIIGIVLIHNQKITIGQFIAFNSYSAILTKNFNSLTEVMYMSREFRVSYDRIFDSNNMRYSQVNYVNSKDYSIALNNVSFKIGNIKILKSISYNFPKTGLIFIVGESGSGKTSLLKAMDGLIPEITGTVSVSTSNSNILYLPQTPVIFKDSIYNNIVLGKVIEEIEFLEVVKQLKIQYLLRKDNLKNPDSLDQTLSGGEKQRISFARAILANPDILLLDEFDSALDNENSEQLHKIIRELSKEKLILLATHDMSRIDSQDQCILIENGRIKEVAFFEDVGI</sequence>
<dbReference type="InterPro" id="IPR025662">
    <property type="entry name" value="Sigma_54_int_dom_ATP-bd_1"/>
</dbReference>
<evidence type="ECO:0000313" key="7">
    <source>
        <dbReference type="EMBL" id="CEY62567.1"/>
    </source>
</evidence>
<dbReference type="CDD" id="cd07346">
    <property type="entry name" value="ABC_6TM_exporters"/>
    <property type="match status" value="1"/>
</dbReference>
<dbReference type="GO" id="GO:0005524">
    <property type="term" value="F:ATP binding"/>
    <property type="evidence" value="ECO:0007669"/>
    <property type="project" value="UniProtKB-KW"/>
</dbReference>
<evidence type="ECO:0000256" key="1">
    <source>
        <dbReference type="ARBA" id="ARBA00004651"/>
    </source>
</evidence>
<dbReference type="PANTHER" id="PTHR43394">
    <property type="entry name" value="ATP-DEPENDENT PERMEASE MDL1, MITOCHONDRIAL"/>
    <property type="match status" value="1"/>
</dbReference>
<protein>
    <submittedName>
        <fullName evidence="7">ABC transporter permease</fullName>
        <ecNumber evidence="7">3.6.3.-</ecNumber>
    </submittedName>
</protein>
<dbReference type="PROSITE" id="PS50929">
    <property type="entry name" value="ABC_TM1F"/>
    <property type="match status" value="1"/>
</dbReference>
<dbReference type="PROSITE" id="PS50893">
    <property type="entry name" value="ABC_TRANSPORTER_2"/>
    <property type="match status" value="1"/>
</dbReference>
<dbReference type="Gene3D" id="3.40.50.300">
    <property type="entry name" value="P-loop containing nucleotide triphosphate hydrolases"/>
    <property type="match status" value="1"/>
</dbReference>
<keyword evidence="2" id="KW-0812">Transmembrane</keyword>
<keyword evidence="7" id="KW-0378">Hydrolase</keyword>
<keyword evidence="5" id="KW-1133">Transmembrane helix</keyword>
<evidence type="ECO:0000256" key="3">
    <source>
        <dbReference type="ARBA" id="ARBA00022741"/>
    </source>
</evidence>